<feature type="domain" description="Endoplasmic reticulum vesicle transporter C-terminal" evidence="8">
    <location>
        <begin position="171"/>
        <end position="360"/>
    </location>
</feature>
<feature type="transmembrane region" description="Helical" evidence="7">
    <location>
        <begin position="339"/>
        <end position="365"/>
    </location>
</feature>
<dbReference type="InterPro" id="IPR045888">
    <property type="entry name" value="Erv"/>
</dbReference>
<sequence length="376" mass="41092">MAAGLRAFDAFAKPMEGLRTQSAVGGAITLFASCVAALLFVSQVYLYLDVNVTHSLHLAESHPLSIVISNSENPDHVISHAAMHSPDFVMQVLEQDKYRIPFHVHLTFAHLNCHDLDFSHSGASFSNGKFAQLYGRHAFTKRLPTEYEQHLAESGGSDQSGNKQKLASDLPKSKEGCTLHGTIRIPKTGGDFTATVSQSAWSQAQFSMFGFPDVRGKQQHPMFNLTHYIHDIRFGEDDFSPHKPLQGLSASPSLIDRSNTLTGGLFLNSLVVKLVPTRLKKFARRAKHTYQTSVASHIVRPATLSSNEMSTGSILLPGLSLTYDLTPIAVHQTEQRQNIFVFFSSLVSIVGGVFVTVSLLSSCLVNSAAAVAKKRD</sequence>
<dbReference type="GO" id="GO:0005783">
    <property type="term" value="C:endoplasmic reticulum"/>
    <property type="evidence" value="ECO:0007669"/>
    <property type="project" value="TreeGrafter"/>
</dbReference>
<dbReference type="Pfam" id="PF13850">
    <property type="entry name" value="ERGIC_N"/>
    <property type="match status" value="1"/>
</dbReference>
<protein>
    <recommendedName>
        <fullName evidence="11">Endoplasmic reticulum vesicle transporter C-terminal domain-containing protein</fullName>
    </recommendedName>
</protein>
<accession>A0A7S2W0H3</accession>
<feature type="compositionally biased region" description="Polar residues" evidence="6">
    <location>
        <begin position="156"/>
        <end position="165"/>
    </location>
</feature>
<keyword evidence="3 7" id="KW-0812">Transmembrane</keyword>
<dbReference type="EMBL" id="HBHI01007862">
    <property type="protein sequence ID" value="CAD9660994.1"/>
    <property type="molecule type" value="Transcribed_RNA"/>
</dbReference>
<dbReference type="GO" id="GO:0016020">
    <property type="term" value="C:membrane"/>
    <property type="evidence" value="ECO:0007669"/>
    <property type="project" value="UniProtKB-SubCell"/>
</dbReference>
<feature type="transmembrane region" description="Helical" evidence="7">
    <location>
        <begin position="23"/>
        <end position="48"/>
    </location>
</feature>
<proteinExistence type="inferred from homology"/>
<comment type="similarity">
    <text evidence="2">Belongs to the ERGIC family.</text>
</comment>
<dbReference type="InterPro" id="IPR012936">
    <property type="entry name" value="Erv_C"/>
</dbReference>
<evidence type="ECO:0000256" key="4">
    <source>
        <dbReference type="ARBA" id="ARBA00022989"/>
    </source>
</evidence>
<comment type="subcellular location">
    <subcellularLocation>
        <location evidence="1">Membrane</location>
        <topology evidence="1">Multi-pass membrane protein</topology>
    </subcellularLocation>
</comment>
<evidence type="ECO:0000313" key="10">
    <source>
        <dbReference type="EMBL" id="CAD9660994.1"/>
    </source>
</evidence>
<dbReference type="AlphaFoldDB" id="A0A7S2W0H3"/>
<evidence type="ECO:0000256" key="2">
    <source>
        <dbReference type="ARBA" id="ARBA00005648"/>
    </source>
</evidence>
<dbReference type="Pfam" id="PF07970">
    <property type="entry name" value="COPIIcoated_ERV"/>
    <property type="match status" value="1"/>
</dbReference>
<gene>
    <name evidence="10" type="ORF">EANT1437_LOCUS4031</name>
</gene>
<feature type="domain" description="Endoplasmic reticulum vesicle transporter N-terminal" evidence="9">
    <location>
        <begin position="5"/>
        <end position="62"/>
    </location>
</feature>
<evidence type="ECO:0000256" key="7">
    <source>
        <dbReference type="SAM" id="Phobius"/>
    </source>
</evidence>
<reference evidence="10" key="1">
    <citation type="submission" date="2021-01" db="EMBL/GenBank/DDBJ databases">
        <authorList>
            <person name="Corre E."/>
            <person name="Pelletier E."/>
            <person name="Niang G."/>
            <person name="Scheremetjew M."/>
            <person name="Finn R."/>
            <person name="Kale V."/>
            <person name="Holt S."/>
            <person name="Cochrane G."/>
            <person name="Meng A."/>
            <person name="Brown T."/>
            <person name="Cohen L."/>
        </authorList>
    </citation>
    <scope>NUCLEOTIDE SEQUENCE</scope>
    <source>
        <strain evidence="10">CCMP1452</strain>
    </source>
</reference>
<dbReference type="PANTHER" id="PTHR10984:SF25">
    <property type="entry name" value="ENDOPLASMIC RETICULUM-GOLGI INTERMEDIATE COMPARTMENT PROTEIN 3"/>
    <property type="match status" value="1"/>
</dbReference>
<evidence type="ECO:0000256" key="6">
    <source>
        <dbReference type="SAM" id="MobiDB-lite"/>
    </source>
</evidence>
<name>A0A7S2W0H3_9STRA</name>
<dbReference type="InterPro" id="IPR039542">
    <property type="entry name" value="Erv_N"/>
</dbReference>
<feature type="region of interest" description="Disordered" evidence="6">
    <location>
        <begin position="149"/>
        <end position="181"/>
    </location>
</feature>
<organism evidence="10">
    <name type="scientific">Eucampia antarctica</name>
    <dbReference type="NCBI Taxonomy" id="49252"/>
    <lineage>
        <taxon>Eukaryota</taxon>
        <taxon>Sar</taxon>
        <taxon>Stramenopiles</taxon>
        <taxon>Ochrophyta</taxon>
        <taxon>Bacillariophyta</taxon>
        <taxon>Mediophyceae</taxon>
        <taxon>Biddulphiophycidae</taxon>
        <taxon>Hemiaulales</taxon>
        <taxon>Hemiaulaceae</taxon>
        <taxon>Eucampia</taxon>
    </lineage>
</organism>
<keyword evidence="4 7" id="KW-1133">Transmembrane helix</keyword>
<evidence type="ECO:0000259" key="8">
    <source>
        <dbReference type="Pfam" id="PF07970"/>
    </source>
</evidence>
<dbReference type="PANTHER" id="PTHR10984">
    <property type="entry name" value="ENDOPLASMIC RETICULUM-GOLGI INTERMEDIATE COMPARTMENT PROTEIN"/>
    <property type="match status" value="1"/>
</dbReference>
<dbReference type="GO" id="GO:0030134">
    <property type="term" value="C:COPII-coated ER to Golgi transport vesicle"/>
    <property type="evidence" value="ECO:0007669"/>
    <property type="project" value="TreeGrafter"/>
</dbReference>
<evidence type="ECO:0000256" key="1">
    <source>
        <dbReference type="ARBA" id="ARBA00004141"/>
    </source>
</evidence>
<dbReference type="PROSITE" id="PS51257">
    <property type="entry name" value="PROKAR_LIPOPROTEIN"/>
    <property type="match status" value="1"/>
</dbReference>
<evidence type="ECO:0000256" key="5">
    <source>
        <dbReference type="ARBA" id="ARBA00023136"/>
    </source>
</evidence>
<evidence type="ECO:0000259" key="9">
    <source>
        <dbReference type="Pfam" id="PF13850"/>
    </source>
</evidence>
<keyword evidence="5 7" id="KW-0472">Membrane</keyword>
<evidence type="ECO:0000256" key="3">
    <source>
        <dbReference type="ARBA" id="ARBA00022692"/>
    </source>
</evidence>
<evidence type="ECO:0008006" key="11">
    <source>
        <dbReference type="Google" id="ProtNLM"/>
    </source>
</evidence>